<dbReference type="AlphaFoldDB" id="A0A3B0TYR8"/>
<evidence type="ECO:0000259" key="15">
    <source>
        <dbReference type="Pfam" id="PF14849"/>
    </source>
</evidence>
<evidence type="ECO:0000313" key="16">
    <source>
        <dbReference type="EMBL" id="VAW21900.1"/>
    </source>
</evidence>
<dbReference type="PRINTS" id="PR00701">
    <property type="entry name" value="60KDINNERMP"/>
</dbReference>
<sequence>SAANPVILTYDNGQGLVFSRKIEVDDEYLFTVTQTVKNSSGADVSLFPYSRVARFDKPEVSGYFILHEGPIGVLGDANLVEKSYKDLRNDGQIDIQSNGGWLGFTDKYWAAAILPVPDKNINARFSWTNPGQRDVYQTSFVDRNPTTITTGNSASNKSYVFAGAKVESIINKYQKTYGFDRIELLIDWGWFYFITQPMFYVIRWLHGLLGNFGLAILSVTVLVKLLFFPLANRSYASMAAMRKVQPEIKALQERFKDDRAELQKATMELYQREKINPISGCWPVLIQIPVFFSLYKVLFVTIEMRQAPFFGWIRDLAAPDPTHIFNLFGLLPYDPTALPVVGSFLAIGVWPVIMGITMWVQMKLNPPPTDPTQQMIFGLLPILFTFMLGRFPAGLVIYWAWNNTLSVTQQYIIMRRHGVEVNLFENITDSFKRFKRKKPPADKPKK</sequence>
<dbReference type="GO" id="GO:0032977">
    <property type="term" value="F:membrane insertase activity"/>
    <property type="evidence" value="ECO:0007669"/>
    <property type="project" value="InterPro"/>
</dbReference>
<dbReference type="InterPro" id="IPR028055">
    <property type="entry name" value="YidC/Oxa/ALB_C"/>
</dbReference>
<evidence type="ECO:0000256" key="13">
    <source>
        <dbReference type="SAM" id="Phobius"/>
    </source>
</evidence>
<feature type="non-terminal residue" evidence="16">
    <location>
        <position position="1"/>
    </location>
</feature>
<comment type="similarity">
    <text evidence="2">Belongs to the OXA1/ALB3/YidC family. Type 1 subfamily.</text>
</comment>
<dbReference type="InterPro" id="IPR028053">
    <property type="entry name" value="Membr_insert_YidC_N"/>
</dbReference>
<dbReference type="Pfam" id="PF14849">
    <property type="entry name" value="YidC_periplas"/>
    <property type="match status" value="1"/>
</dbReference>
<keyword evidence="5" id="KW-1003">Cell membrane</keyword>
<dbReference type="PRINTS" id="PR01900">
    <property type="entry name" value="YIDCPROTEIN"/>
</dbReference>
<dbReference type="InterPro" id="IPR047196">
    <property type="entry name" value="YidC_ALB_C"/>
</dbReference>
<feature type="domain" description="Membrane insertase YidC N-terminal" evidence="15">
    <location>
        <begin position="4"/>
        <end position="200"/>
    </location>
</feature>
<dbReference type="PANTHER" id="PTHR12428">
    <property type="entry name" value="OXA1"/>
    <property type="match status" value="1"/>
</dbReference>
<gene>
    <name evidence="16" type="ORF">MNBD_ALPHA12-355</name>
</gene>
<dbReference type="CDD" id="cd20070">
    <property type="entry name" value="5TM_YidC_Alb3"/>
    <property type="match status" value="1"/>
</dbReference>
<feature type="transmembrane region" description="Helical" evidence="13">
    <location>
        <begin position="281"/>
        <end position="302"/>
    </location>
</feature>
<dbReference type="NCBIfam" id="NF002353">
    <property type="entry name" value="PRK01318.1-4"/>
    <property type="match status" value="1"/>
</dbReference>
<keyword evidence="7" id="KW-0653">Protein transport</keyword>
<feature type="transmembrane region" description="Helical" evidence="13">
    <location>
        <begin position="208"/>
        <end position="231"/>
    </location>
</feature>
<keyword evidence="8 13" id="KW-1133">Transmembrane helix</keyword>
<evidence type="ECO:0000256" key="6">
    <source>
        <dbReference type="ARBA" id="ARBA00022692"/>
    </source>
</evidence>
<keyword evidence="10" id="KW-0143">Chaperone</keyword>
<evidence type="ECO:0000256" key="7">
    <source>
        <dbReference type="ARBA" id="ARBA00022927"/>
    </source>
</evidence>
<protein>
    <recommendedName>
        <fullName evidence="3">Membrane protein insertase YidC</fullName>
    </recommendedName>
    <alternativeName>
        <fullName evidence="12">Foldase YidC</fullName>
    </alternativeName>
    <alternativeName>
        <fullName evidence="11">Membrane integrase YidC</fullName>
    </alternativeName>
</protein>
<dbReference type="GO" id="GO:0005886">
    <property type="term" value="C:plasma membrane"/>
    <property type="evidence" value="ECO:0007669"/>
    <property type="project" value="UniProtKB-SubCell"/>
</dbReference>
<evidence type="ECO:0000256" key="2">
    <source>
        <dbReference type="ARBA" id="ARBA00010527"/>
    </source>
</evidence>
<keyword evidence="6 13" id="KW-0812">Transmembrane</keyword>
<evidence type="ECO:0000256" key="8">
    <source>
        <dbReference type="ARBA" id="ARBA00022989"/>
    </source>
</evidence>
<dbReference type="GO" id="GO:0051205">
    <property type="term" value="P:protein insertion into membrane"/>
    <property type="evidence" value="ECO:0007669"/>
    <property type="project" value="TreeGrafter"/>
</dbReference>
<dbReference type="CDD" id="cd19961">
    <property type="entry name" value="EcYidC-like_peri"/>
    <property type="match status" value="1"/>
</dbReference>
<dbReference type="InterPro" id="IPR038221">
    <property type="entry name" value="YidC_periplasmic_sf"/>
</dbReference>
<evidence type="ECO:0000256" key="3">
    <source>
        <dbReference type="ARBA" id="ARBA00015325"/>
    </source>
</evidence>
<name>A0A3B0TYR8_9ZZZZ</name>
<proteinExistence type="inferred from homology"/>
<feature type="non-terminal residue" evidence="16">
    <location>
        <position position="446"/>
    </location>
</feature>
<organism evidence="16">
    <name type="scientific">hydrothermal vent metagenome</name>
    <dbReference type="NCBI Taxonomy" id="652676"/>
    <lineage>
        <taxon>unclassified sequences</taxon>
        <taxon>metagenomes</taxon>
        <taxon>ecological metagenomes</taxon>
    </lineage>
</organism>
<dbReference type="EMBL" id="UOEO01000190">
    <property type="protein sequence ID" value="VAW21900.1"/>
    <property type="molecule type" value="Genomic_DNA"/>
</dbReference>
<evidence type="ECO:0000256" key="9">
    <source>
        <dbReference type="ARBA" id="ARBA00023136"/>
    </source>
</evidence>
<accession>A0A3B0TYR8</accession>
<feature type="transmembrane region" description="Helical" evidence="13">
    <location>
        <begin position="337"/>
        <end position="360"/>
    </location>
</feature>
<keyword evidence="4" id="KW-0813">Transport</keyword>
<evidence type="ECO:0000256" key="5">
    <source>
        <dbReference type="ARBA" id="ARBA00022475"/>
    </source>
</evidence>
<dbReference type="NCBIfam" id="TIGR03592">
    <property type="entry name" value="yidC_oxa1_cterm"/>
    <property type="match status" value="1"/>
</dbReference>
<feature type="domain" description="Membrane insertase YidC/Oxa/ALB C-terminal" evidence="14">
    <location>
        <begin position="212"/>
        <end position="415"/>
    </location>
</feature>
<dbReference type="InterPro" id="IPR019998">
    <property type="entry name" value="Membr_insert_YidC"/>
</dbReference>
<comment type="subcellular location">
    <subcellularLocation>
        <location evidence="1">Cell inner membrane</location>
        <topology evidence="1">Multi-pass membrane protein</topology>
    </subcellularLocation>
</comment>
<evidence type="ECO:0000256" key="12">
    <source>
        <dbReference type="ARBA" id="ARBA00033342"/>
    </source>
</evidence>
<keyword evidence="9 13" id="KW-0472">Membrane</keyword>
<dbReference type="GO" id="GO:0015031">
    <property type="term" value="P:protein transport"/>
    <property type="evidence" value="ECO:0007669"/>
    <property type="project" value="UniProtKB-KW"/>
</dbReference>
<dbReference type="PANTHER" id="PTHR12428:SF65">
    <property type="entry name" value="CYTOCHROME C OXIDASE ASSEMBLY PROTEIN COX18, MITOCHONDRIAL"/>
    <property type="match status" value="1"/>
</dbReference>
<dbReference type="HAMAP" id="MF_01810">
    <property type="entry name" value="YidC_type1"/>
    <property type="match status" value="1"/>
</dbReference>
<evidence type="ECO:0000256" key="1">
    <source>
        <dbReference type="ARBA" id="ARBA00004429"/>
    </source>
</evidence>
<evidence type="ECO:0000256" key="4">
    <source>
        <dbReference type="ARBA" id="ARBA00022448"/>
    </source>
</evidence>
<evidence type="ECO:0000259" key="14">
    <source>
        <dbReference type="Pfam" id="PF02096"/>
    </source>
</evidence>
<reference evidence="16" key="1">
    <citation type="submission" date="2018-06" db="EMBL/GenBank/DDBJ databases">
        <authorList>
            <person name="Zhirakovskaya E."/>
        </authorList>
    </citation>
    <scope>NUCLEOTIDE SEQUENCE</scope>
</reference>
<dbReference type="InterPro" id="IPR001708">
    <property type="entry name" value="YidC/ALB3/OXA1/COX18"/>
</dbReference>
<dbReference type="Gene3D" id="2.70.98.90">
    <property type="match status" value="1"/>
</dbReference>
<evidence type="ECO:0000256" key="10">
    <source>
        <dbReference type="ARBA" id="ARBA00023186"/>
    </source>
</evidence>
<dbReference type="Pfam" id="PF02096">
    <property type="entry name" value="60KD_IMP"/>
    <property type="match status" value="1"/>
</dbReference>
<dbReference type="NCBIfam" id="TIGR03593">
    <property type="entry name" value="yidC_nterm"/>
    <property type="match status" value="1"/>
</dbReference>
<evidence type="ECO:0000256" key="11">
    <source>
        <dbReference type="ARBA" id="ARBA00033245"/>
    </source>
</evidence>
<feature type="transmembrane region" description="Helical" evidence="13">
    <location>
        <begin position="380"/>
        <end position="401"/>
    </location>
</feature>